<reference evidence="1 2" key="1">
    <citation type="submission" date="2024-06" db="EMBL/GenBank/DDBJ databases">
        <title>Genomic Encyclopedia of Type Strains, Phase V (KMG-V): Genome sequencing to study the core and pangenomes of soil and plant-associated prokaryotes.</title>
        <authorList>
            <person name="Whitman W."/>
        </authorList>
    </citation>
    <scope>NUCLEOTIDE SEQUENCE [LARGE SCALE GENOMIC DNA]</scope>
    <source>
        <strain evidence="1 2">USDA 160</strain>
    </source>
</reference>
<keyword evidence="2" id="KW-1185">Reference proteome</keyword>
<name>A0ABV2RLE1_BRAJP</name>
<dbReference type="SUPFAM" id="SSF56091">
    <property type="entry name" value="DNA ligase/mRNA capping enzyme, catalytic domain"/>
    <property type="match status" value="1"/>
</dbReference>
<proteinExistence type="predicted"/>
<dbReference type="Proteomes" id="UP001549291">
    <property type="component" value="Unassembled WGS sequence"/>
</dbReference>
<sequence length="53" mass="5878">MTARGHDWTKRFKKVADLPLKASSAIINGEIVVPAADGIPDFSVLQEDRLKRD</sequence>
<gene>
    <name evidence="1" type="ORF">ABIF63_001852</name>
</gene>
<protein>
    <submittedName>
        <fullName evidence="1">ATP-dependent DNA ligase</fullName>
    </submittedName>
</protein>
<dbReference type="EMBL" id="JBEPTQ010000002">
    <property type="protein sequence ID" value="MET4717746.1"/>
    <property type="molecule type" value="Genomic_DNA"/>
</dbReference>
<dbReference type="Gene3D" id="3.30.470.30">
    <property type="entry name" value="DNA ligase/mRNA capping enzyme"/>
    <property type="match status" value="1"/>
</dbReference>
<dbReference type="GO" id="GO:0016874">
    <property type="term" value="F:ligase activity"/>
    <property type="evidence" value="ECO:0007669"/>
    <property type="project" value="UniProtKB-KW"/>
</dbReference>
<comment type="caution">
    <text evidence="1">The sequence shown here is derived from an EMBL/GenBank/DDBJ whole genome shotgun (WGS) entry which is preliminary data.</text>
</comment>
<organism evidence="1 2">
    <name type="scientific">Bradyrhizobium japonicum</name>
    <dbReference type="NCBI Taxonomy" id="375"/>
    <lineage>
        <taxon>Bacteria</taxon>
        <taxon>Pseudomonadati</taxon>
        <taxon>Pseudomonadota</taxon>
        <taxon>Alphaproteobacteria</taxon>
        <taxon>Hyphomicrobiales</taxon>
        <taxon>Nitrobacteraceae</taxon>
        <taxon>Bradyrhizobium</taxon>
    </lineage>
</organism>
<keyword evidence="1" id="KW-0436">Ligase</keyword>
<evidence type="ECO:0000313" key="2">
    <source>
        <dbReference type="Proteomes" id="UP001549291"/>
    </source>
</evidence>
<accession>A0ABV2RLE1</accession>
<evidence type="ECO:0000313" key="1">
    <source>
        <dbReference type="EMBL" id="MET4717746.1"/>
    </source>
</evidence>